<dbReference type="AlphaFoldDB" id="A0AAV7P3V4"/>
<reference evidence="2" key="1">
    <citation type="journal article" date="2022" name="bioRxiv">
        <title>Sequencing and chromosome-scale assembly of the giantPleurodeles waltlgenome.</title>
        <authorList>
            <person name="Brown T."/>
            <person name="Elewa A."/>
            <person name="Iarovenko S."/>
            <person name="Subramanian E."/>
            <person name="Araus A.J."/>
            <person name="Petzold A."/>
            <person name="Susuki M."/>
            <person name="Suzuki K.-i.T."/>
            <person name="Hayashi T."/>
            <person name="Toyoda A."/>
            <person name="Oliveira C."/>
            <person name="Osipova E."/>
            <person name="Leigh N.D."/>
            <person name="Simon A."/>
            <person name="Yun M.H."/>
        </authorList>
    </citation>
    <scope>NUCLEOTIDE SEQUENCE</scope>
    <source>
        <strain evidence="2">20211129_DDA</strain>
        <tissue evidence="2">Liver</tissue>
    </source>
</reference>
<accession>A0AAV7P3V4</accession>
<sequence length="107" mass="11499">MGSPSWRASAVTLGCWHTTEEREEAPSPKAAVILHLYRSPLPDPVADRATQEQQRGTSVREAGEPLQIPGPQAIGQDSQKGGRPSEAKGGHPLLRQYKPAAPREPTA</sequence>
<evidence type="ECO:0000256" key="1">
    <source>
        <dbReference type="SAM" id="MobiDB-lite"/>
    </source>
</evidence>
<evidence type="ECO:0000313" key="2">
    <source>
        <dbReference type="EMBL" id="KAJ1121972.1"/>
    </source>
</evidence>
<comment type="caution">
    <text evidence="2">The sequence shown here is derived from an EMBL/GenBank/DDBJ whole genome shotgun (WGS) entry which is preliminary data.</text>
</comment>
<protein>
    <submittedName>
        <fullName evidence="2">Uncharacterized protein</fullName>
    </submittedName>
</protein>
<proteinExistence type="predicted"/>
<dbReference type="Proteomes" id="UP001066276">
    <property type="component" value="Chromosome 7"/>
</dbReference>
<organism evidence="2 3">
    <name type="scientific">Pleurodeles waltl</name>
    <name type="common">Iberian ribbed newt</name>
    <dbReference type="NCBI Taxonomy" id="8319"/>
    <lineage>
        <taxon>Eukaryota</taxon>
        <taxon>Metazoa</taxon>
        <taxon>Chordata</taxon>
        <taxon>Craniata</taxon>
        <taxon>Vertebrata</taxon>
        <taxon>Euteleostomi</taxon>
        <taxon>Amphibia</taxon>
        <taxon>Batrachia</taxon>
        <taxon>Caudata</taxon>
        <taxon>Salamandroidea</taxon>
        <taxon>Salamandridae</taxon>
        <taxon>Pleurodelinae</taxon>
        <taxon>Pleurodeles</taxon>
    </lineage>
</organism>
<feature type="region of interest" description="Disordered" evidence="1">
    <location>
        <begin position="41"/>
        <end position="107"/>
    </location>
</feature>
<dbReference type="EMBL" id="JANPWB010000011">
    <property type="protein sequence ID" value="KAJ1121972.1"/>
    <property type="molecule type" value="Genomic_DNA"/>
</dbReference>
<name>A0AAV7P3V4_PLEWA</name>
<evidence type="ECO:0000313" key="3">
    <source>
        <dbReference type="Proteomes" id="UP001066276"/>
    </source>
</evidence>
<gene>
    <name evidence="2" type="ORF">NDU88_000478</name>
</gene>
<keyword evidence="3" id="KW-1185">Reference proteome</keyword>